<proteinExistence type="predicted"/>
<protein>
    <recommendedName>
        <fullName evidence="4">KANL3/Tex30 alpha/beta hydrolase-like domain-containing protein</fullName>
    </recommendedName>
</protein>
<dbReference type="OrthoDB" id="547877at2759"/>
<evidence type="ECO:0000256" key="1">
    <source>
        <dbReference type="SAM" id="MobiDB-lite"/>
    </source>
</evidence>
<accession>A0A150GCL6</accession>
<dbReference type="SUPFAM" id="SSF53474">
    <property type="entry name" value="alpha/beta-Hydrolases"/>
    <property type="match status" value="1"/>
</dbReference>
<feature type="compositionally biased region" description="Gly residues" evidence="1">
    <location>
        <begin position="567"/>
        <end position="577"/>
    </location>
</feature>
<gene>
    <name evidence="2" type="ORF">GPECTOR_34g751</name>
</gene>
<dbReference type="AlphaFoldDB" id="A0A150GCL6"/>
<sequence>MVEIELPGQAGSLDACMTIPQNYNTESGVKDMGVVFAHGDDASDWRGKLLSEVAITLARNGYVVMRYICPPHAHDEASRLAALEKVADAAAASPYARGVTRWVLAGIGSGARLAAELGPRLRSVVAGLVLMSYPLREELPHDGDAAPAADSSGPLLRLPGPVLFVTASVDPLMNEAGLMEVAPRMAAQDVRSFVVQDVDSHFLTFNGKGPHINTLRTVNAVLLDFLNAAAAYRMDLCKLPRVWRGAVAQAPPEGGEAKPADRPPLQRPACFRPIPSGPPAHAAQAAQAAQQASALLGPGLQVMPYNLNAGTASTLAAQIQQIQQRQASAGSNAAAGGASAAAVAQLQQQLLLQQAAQAQAQRRASEHSDGNAALAAAAAKLGAAGGAGQAQALAQALANADPATAQQLAAALMRGGGGAAGLQLLSAAGGGGGQAGMSAEALTSALMQRLAAQQQAQAHAHAQQGGQAGLATHGSLGQGSLVALPSGQLLAAATLLKQGGQQASQQLQLQLQAAGVGTAAQQQQLQQLLLQRQQQLAALQQQQQQQGGLAGATVAPGGILALQAQGAGAGTGQGGGDTPMTDTGHS</sequence>
<feature type="region of interest" description="Disordered" evidence="1">
    <location>
        <begin position="566"/>
        <end position="586"/>
    </location>
</feature>
<dbReference type="Gene3D" id="3.40.50.1820">
    <property type="entry name" value="alpha/beta hydrolase"/>
    <property type="match status" value="1"/>
</dbReference>
<dbReference type="STRING" id="33097.A0A150GCL6"/>
<evidence type="ECO:0008006" key="4">
    <source>
        <dbReference type="Google" id="ProtNLM"/>
    </source>
</evidence>
<evidence type="ECO:0000313" key="2">
    <source>
        <dbReference type="EMBL" id="KXZ47592.1"/>
    </source>
</evidence>
<dbReference type="EMBL" id="LSYV01000035">
    <property type="protein sequence ID" value="KXZ47592.1"/>
    <property type="molecule type" value="Genomic_DNA"/>
</dbReference>
<organism evidence="2 3">
    <name type="scientific">Gonium pectorale</name>
    <name type="common">Green alga</name>
    <dbReference type="NCBI Taxonomy" id="33097"/>
    <lineage>
        <taxon>Eukaryota</taxon>
        <taxon>Viridiplantae</taxon>
        <taxon>Chlorophyta</taxon>
        <taxon>core chlorophytes</taxon>
        <taxon>Chlorophyceae</taxon>
        <taxon>CS clade</taxon>
        <taxon>Chlamydomonadales</taxon>
        <taxon>Volvocaceae</taxon>
        <taxon>Gonium</taxon>
    </lineage>
</organism>
<reference evidence="3" key="1">
    <citation type="journal article" date="2016" name="Nat. Commun.">
        <title>The Gonium pectorale genome demonstrates co-option of cell cycle regulation during the evolution of multicellularity.</title>
        <authorList>
            <person name="Hanschen E.R."/>
            <person name="Marriage T.N."/>
            <person name="Ferris P.J."/>
            <person name="Hamaji T."/>
            <person name="Toyoda A."/>
            <person name="Fujiyama A."/>
            <person name="Neme R."/>
            <person name="Noguchi H."/>
            <person name="Minakuchi Y."/>
            <person name="Suzuki M."/>
            <person name="Kawai-Toyooka H."/>
            <person name="Smith D.R."/>
            <person name="Sparks H."/>
            <person name="Anderson J."/>
            <person name="Bakaric R."/>
            <person name="Luria V."/>
            <person name="Karger A."/>
            <person name="Kirschner M.W."/>
            <person name="Durand P.M."/>
            <person name="Michod R.E."/>
            <person name="Nozaki H."/>
            <person name="Olson B.J."/>
        </authorList>
    </citation>
    <scope>NUCLEOTIDE SEQUENCE [LARGE SCALE GENOMIC DNA]</scope>
    <source>
        <strain evidence="3">NIES-2863</strain>
    </source>
</reference>
<dbReference type="InterPro" id="IPR029058">
    <property type="entry name" value="AB_hydrolase_fold"/>
</dbReference>
<name>A0A150GCL6_GONPE</name>
<keyword evidence="3" id="KW-1185">Reference proteome</keyword>
<comment type="caution">
    <text evidence="2">The sequence shown here is derived from an EMBL/GenBank/DDBJ whole genome shotgun (WGS) entry which is preliminary data.</text>
</comment>
<feature type="region of interest" description="Disordered" evidence="1">
    <location>
        <begin position="250"/>
        <end position="280"/>
    </location>
</feature>
<evidence type="ECO:0000313" key="3">
    <source>
        <dbReference type="Proteomes" id="UP000075714"/>
    </source>
</evidence>
<dbReference type="Proteomes" id="UP000075714">
    <property type="component" value="Unassembled WGS sequence"/>
</dbReference>